<dbReference type="Proteomes" id="UP000800235">
    <property type="component" value="Unassembled WGS sequence"/>
</dbReference>
<dbReference type="InterPro" id="IPR032710">
    <property type="entry name" value="NTF2-like_dom_sf"/>
</dbReference>
<feature type="chain" id="PRO_5040138946" description="SnoaL-like domain-containing protein" evidence="1">
    <location>
        <begin position="18"/>
        <end position="172"/>
    </location>
</feature>
<comment type="caution">
    <text evidence="3">The sequence shown here is derived from an EMBL/GenBank/DDBJ whole genome shotgun (WGS) entry which is preliminary data.</text>
</comment>
<dbReference type="InterPro" id="IPR037401">
    <property type="entry name" value="SnoaL-like"/>
</dbReference>
<dbReference type="SUPFAM" id="SSF54427">
    <property type="entry name" value="NTF2-like"/>
    <property type="match status" value="1"/>
</dbReference>
<proteinExistence type="predicted"/>
<evidence type="ECO:0000259" key="2">
    <source>
        <dbReference type="Pfam" id="PF13577"/>
    </source>
</evidence>
<organism evidence="3 4">
    <name type="scientific">Tothia fuscella</name>
    <dbReference type="NCBI Taxonomy" id="1048955"/>
    <lineage>
        <taxon>Eukaryota</taxon>
        <taxon>Fungi</taxon>
        <taxon>Dikarya</taxon>
        <taxon>Ascomycota</taxon>
        <taxon>Pezizomycotina</taxon>
        <taxon>Dothideomycetes</taxon>
        <taxon>Pleosporomycetidae</taxon>
        <taxon>Venturiales</taxon>
        <taxon>Cylindrosympodiaceae</taxon>
        <taxon>Tothia</taxon>
    </lineage>
</organism>
<keyword evidence="1" id="KW-0732">Signal</keyword>
<name>A0A9P4NYQ7_9PEZI</name>
<reference evidence="3" key="1">
    <citation type="journal article" date="2020" name="Stud. Mycol.">
        <title>101 Dothideomycetes genomes: a test case for predicting lifestyles and emergence of pathogens.</title>
        <authorList>
            <person name="Haridas S."/>
            <person name="Albert R."/>
            <person name="Binder M."/>
            <person name="Bloem J."/>
            <person name="Labutti K."/>
            <person name="Salamov A."/>
            <person name="Andreopoulos B."/>
            <person name="Baker S."/>
            <person name="Barry K."/>
            <person name="Bills G."/>
            <person name="Bluhm B."/>
            <person name="Cannon C."/>
            <person name="Castanera R."/>
            <person name="Culley D."/>
            <person name="Daum C."/>
            <person name="Ezra D."/>
            <person name="Gonzalez J."/>
            <person name="Henrissat B."/>
            <person name="Kuo A."/>
            <person name="Liang C."/>
            <person name="Lipzen A."/>
            <person name="Lutzoni F."/>
            <person name="Magnuson J."/>
            <person name="Mondo S."/>
            <person name="Nolan M."/>
            <person name="Ohm R."/>
            <person name="Pangilinan J."/>
            <person name="Park H.-J."/>
            <person name="Ramirez L."/>
            <person name="Alfaro M."/>
            <person name="Sun H."/>
            <person name="Tritt A."/>
            <person name="Yoshinaga Y."/>
            <person name="Zwiers L.-H."/>
            <person name="Turgeon B."/>
            <person name="Goodwin S."/>
            <person name="Spatafora J."/>
            <person name="Crous P."/>
            <person name="Grigoriev I."/>
        </authorList>
    </citation>
    <scope>NUCLEOTIDE SEQUENCE</scope>
    <source>
        <strain evidence="3">CBS 130266</strain>
    </source>
</reference>
<dbReference type="EMBL" id="MU007017">
    <property type="protein sequence ID" value="KAF2434127.1"/>
    <property type="molecule type" value="Genomic_DNA"/>
</dbReference>
<keyword evidence="4" id="KW-1185">Reference proteome</keyword>
<protein>
    <recommendedName>
        <fullName evidence="2">SnoaL-like domain-containing protein</fullName>
    </recommendedName>
</protein>
<evidence type="ECO:0000256" key="1">
    <source>
        <dbReference type="SAM" id="SignalP"/>
    </source>
</evidence>
<feature type="domain" description="SnoaL-like" evidence="2">
    <location>
        <begin position="27"/>
        <end position="154"/>
    </location>
</feature>
<gene>
    <name evidence="3" type="ORF">EJ08DRAFT_693677</name>
</gene>
<evidence type="ECO:0000313" key="4">
    <source>
        <dbReference type="Proteomes" id="UP000800235"/>
    </source>
</evidence>
<dbReference type="Gene3D" id="3.10.450.50">
    <property type="match status" value="1"/>
</dbReference>
<dbReference type="OrthoDB" id="2148716at2759"/>
<accession>A0A9P4NYQ7</accession>
<dbReference type="AlphaFoldDB" id="A0A9P4NYQ7"/>
<evidence type="ECO:0000313" key="3">
    <source>
        <dbReference type="EMBL" id="KAF2434127.1"/>
    </source>
</evidence>
<sequence length="172" mass="19530">MRASAFLIGAFMALSSATFLPSLCKVDTVEAIRQAQSTLGVLFDRKQYERLGEVMTKDTIYDNSDLGLDYGGISRGLEQVKANARAAVGTTRVQHFTNHKLINVDKGCKSAQTETYIQYTRWDKDDLTDIKKTYRFHERCEDTWVLENGAWKLKYSLVTNMGPKPELPYFGK</sequence>
<feature type="signal peptide" evidence="1">
    <location>
        <begin position="1"/>
        <end position="17"/>
    </location>
</feature>
<dbReference type="Pfam" id="PF13577">
    <property type="entry name" value="SnoaL_4"/>
    <property type="match status" value="1"/>
</dbReference>